<evidence type="ECO:0000256" key="5">
    <source>
        <dbReference type="RuleBase" id="RU000461"/>
    </source>
</evidence>
<dbReference type="PANTHER" id="PTHR46696:SF6">
    <property type="entry name" value="P450, PUTATIVE (EUROFUNG)-RELATED"/>
    <property type="match status" value="1"/>
</dbReference>
<dbReference type="InterPro" id="IPR036396">
    <property type="entry name" value="Cyt_P450_sf"/>
</dbReference>
<dbReference type="PROSITE" id="PS00086">
    <property type="entry name" value="CYTOCHROME_P450"/>
    <property type="match status" value="1"/>
</dbReference>
<comment type="similarity">
    <text evidence="1 5">Belongs to the cytochrome P450 family.</text>
</comment>
<keyword evidence="4 5" id="KW-0408">Iron</keyword>
<dbReference type="EMBL" id="JZEE01000239">
    <property type="protein sequence ID" value="KJK66562.1"/>
    <property type="molecule type" value="Genomic_DNA"/>
</dbReference>
<evidence type="ECO:0000313" key="7">
    <source>
        <dbReference type="Proteomes" id="UP000033540"/>
    </source>
</evidence>
<comment type="caution">
    <text evidence="6">The sequence shown here is derived from an EMBL/GenBank/DDBJ whole genome shotgun (WGS) entry which is preliminary data.</text>
</comment>
<name>A0A0F0IIJ9_ASPPU</name>
<dbReference type="GO" id="GO:0005506">
    <property type="term" value="F:iron ion binding"/>
    <property type="evidence" value="ECO:0007669"/>
    <property type="project" value="InterPro"/>
</dbReference>
<keyword evidence="3 5" id="KW-0560">Oxidoreductase</keyword>
<proteinExistence type="inferred from homology"/>
<dbReference type="PRINTS" id="PR00359">
    <property type="entry name" value="BP450"/>
</dbReference>
<dbReference type="Gene3D" id="1.10.630.10">
    <property type="entry name" value="Cytochrome P450"/>
    <property type="match status" value="1"/>
</dbReference>
<dbReference type="InterPro" id="IPR017972">
    <property type="entry name" value="Cyt_P450_CS"/>
</dbReference>
<dbReference type="Pfam" id="PF00067">
    <property type="entry name" value="p450"/>
    <property type="match status" value="1"/>
</dbReference>
<dbReference type="InterPro" id="IPR001128">
    <property type="entry name" value="Cyt_P450"/>
</dbReference>
<evidence type="ECO:0000256" key="1">
    <source>
        <dbReference type="ARBA" id="ARBA00010617"/>
    </source>
</evidence>
<dbReference type="AlphaFoldDB" id="A0A0F0IIJ9"/>
<dbReference type="Proteomes" id="UP000033540">
    <property type="component" value="Unassembled WGS sequence"/>
</dbReference>
<dbReference type="GO" id="GO:0016705">
    <property type="term" value="F:oxidoreductase activity, acting on paired donors, with incorporation or reduction of molecular oxygen"/>
    <property type="evidence" value="ECO:0007669"/>
    <property type="project" value="InterPro"/>
</dbReference>
<evidence type="ECO:0000256" key="2">
    <source>
        <dbReference type="ARBA" id="ARBA00022723"/>
    </source>
</evidence>
<dbReference type="SUPFAM" id="SSF48264">
    <property type="entry name" value="Cytochrome P450"/>
    <property type="match status" value="1"/>
</dbReference>
<dbReference type="OrthoDB" id="3945418at2759"/>
<dbReference type="STRING" id="1403190.A0A0F0IIJ9"/>
<dbReference type="GO" id="GO:0020037">
    <property type="term" value="F:heme binding"/>
    <property type="evidence" value="ECO:0007669"/>
    <property type="project" value="InterPro"/>
</dbReference>
<dbReference type="GO" id="GO:0004497">
    <property type="term" value="F:monooxygenase activity"/>
    <property type="evidence" value="ECO:0007669"/>
    <property type="project" value="UniProtKB-KW"/>
</dbReference>
<organism evidence="6 7">
    <name type="scientific">Aspergillus parasiticus (strain ATCC 56775 / NRRL 5862 / SRRC 143 / SU-1)</name>
    <dbReference type="NCBI Taxonomy" id="1403190"/>
    <lineage>
        <taxon>Eukaryota</taxon>
        <taxon>Fungi</taxon>
        <taxon>Dikarya</taxon>
        <taxon>Ascomycota</taxon>
        <taxon>Pezizomycotina</taxon>
        <taxon>Eurotiomycetes</taxon>
        <taxon>Eurotiomycetidae</taxon>
        <taxon>Eurotiales</taxon>
        <taxon>Aspergillaceae</taxon>
        <taxon>Aspergillus</taxon>
        <taxon>Aspergillus subgen. Circumdati</taxon>
    </lineage>
</organism>
<reference evidence="6 7" key="1">
    <citation type="submission" date="2015-02" db="EMBL/GenBank/DDBJ databases">
        <title>Draft genome sequence of Aspergillus parasiticus SU-1.</title>
        <authorList>
            <person name="Yu J."/>
            <person name="Fedorova N."/>
            <person name="Yin Y."/>
            <person name="Losada L."/>
            <person name="Zafar N."/>
            <person name="Taujale R."/>
            <person name="Ehrlich K.C."/>
            <person name="Bhatnagar D."/>
            <person name="Cleveland T.E."/>
            <person name="Bennett J.W."/>
            <person name="Nierman W.C."/>
        </authorList>
    </citation>
    <scope>NUCLEOTIDE SEQUENCE [LARGE SCALE GENOMIC DNA]</scope>
    <source>
        <strain evidence="7">ATCC 56775 / NRRL 5862 / SRRC 143 / SU-1</strain>
    </source>
</reference>
<gene>
    <name evidence="6" type="ORF">P875_00128090</name>
</gene>
<dbReference type="PANTHER" id="PTHR46696">
    <property type="entry name" value="P450, PUTATIVE (EUROFUNG)-RELATED"/>
    <property type="match status" value="1"/>
</dbReference>
<keyword evidence="5" id="KW-0503">Monooxygenase</keyword>
<protein>
    <submittedName>
        <fullName evidence="6">Cytochrome P450</fullName>
    </submittedName>
</protein>
<evidence type="ECO:0000313" key="6">
    <source>
        <dbReference type="EMBL" id="KJK66562.1"/>
    </source>
</evidence>
<keyword evidence="5" id="KW-0349">Heme</keyword>
<accession>A0A0F0IIJ9</accession>
<dbReference type="InterPro" id="IPR002397">
    <property type="entry name" value="Cyt_P450_B"/>
</dbReference>
<sequence length="431" mass="49089">MAATDMEFPANWDVNSGHLVHSNDPEKIYREYDHLRSTCPVAHVDAHGGYWILTKAETEQRDRYADVKATASDNSKFISAKCAVVPADPRGIRRPPLKFDGEQHAPYRTAVDRTLKPARLRRLEPILRSHAERELDSLIQQGHGDIYEEFGAQFSGWVEKEWLNLDEPDSKLLSSAITPFVTAWRTQNWALVKSSSDMFYEIARRVIASRKDQLLDPEEDPASSLLIERDHDGNPLDDHNLVYVDLRSSFLIVFVLTKSSGCIRQILIVAMVAPSIIISSMTNHLSKDKELQNRLRNDRTLVPAAIEEFIRLYVPYRGFSRTALHEVEISGTKVPPDEPITVVYAAANRDPDQFPRPDEFIMHRDNISTHLGFGHGRHRCAGMVLARMMLRIYLETLLEKTVDFEVDGEIDYARLPEIGVTTCPMKLYPRA</sequence>
<keyword evidence="2 5" id="KW-0479">Metal-binding</keyword>
<evidence type="ECO:0000256" key="4">
    <source>
        <dbReference type="ARBA" id="ARBA00023004"/>
    </source>
</evidence>
<evidence type="ECO:0000256" key="3">
    <source>
        <dbReference type="ARBA" id="ARBA00023002"/>
    </source>
</evidence>